<evidence type="ECO:0000313" key="1">
    <source>
        <dbReference type="EMBL" id="KKN79033.1"/>
    </source>
</evidence>
<comment type="caution">
    <text evidence="1">The sequence shown here is derived from an EMBL/GenBank/DDBJ whole genome shotgun (WGS) entry which is preliminary data.</text>
</comment>
<name>A0A0F9WKL5_9ZZZZ</name>
<gene>
    <name evidence="1" type="ORF">LCGC14_0345090</name>
</gene>
<reference evidence="1" key="1">
    <citation type="journal article" date="2015" name="Nature">
        <title>Complex archaea that bridge the gap between prokaryotes and eukaryotes.</title>
        <authorList>
            <person name="Spang A."/>
            <person name="Saw J.H."/>
            <person name="Jorgensen S.L."/>
            <person name="Zaremba-Niedzwiedzka K."/>
            <person name="Martijn J."/>
            <person name="Lind A.E."/>
            <person name="van Eijk R."/>
            <person name="Schleper C."/>
            <person name="Guy L."/>
            <person name="Ettema T.J."/>
        </authorList>
    </citation>
    <scope>NUCLEOTIDE SEQUENCE</scope>
</reference>
<sequence>ALESLKLIKDMRSDFNKEKDSHIIDAEDAEVVREVQ</sequence>
<dbReference type="EMBL" id="LAZR01000254">
    <property type="protein sequence ID" value="KKN79033.1"/>
    <property type="molecule type" value="Genomic_DNA"/>
</dbReference>
<organism evidence="1">
    <name type="scientific">marine sediment metagenome</name>
    <dbReference type="NCBI Taxonomy" id="412755"/>
    <lineage>
        <taxon>unclassified sequences</taxon>
        <taxon>metagenomes</taxon>
        <taxon>ecological metagenomes</taxon>
    </lineage>
</organism>
<dbReference type="AlphaFoldDB" id="A0A0F9WKL5"/>
<feature type="non-terminal residue" evidence="1">
    <location>
        <position position="1"/>
    </location>
</feature>
<accession>A0A0F9WKL5</accession>
<protein>
    <submittedName>
        <fullName evidence="1">Uncharacterized protein</fullName>
    </submittedName>
</protein>
<proteinExistence type="predicted"/>